<dbReference type="AlphaFoldDB" id="A0A177DZC2"/>
<feature type="compositionally biased region" description="Basic and acidic residues" evidence="1">
    <location>
        <begin position="637"/>
        <end position="646"/>
    </location>
</feature>
<keyword evidence="3" id="KW-0808">Transferase</keyword>
<dbReference type="VEuPathDB" id="FungiDB:CC77DRAFT_1056832"/>
<dbReference type="PROSITE" id="PS50011">
    <property type="entry name" value="PROTEIN_KINASE_DOM"/>
    <property type="match status" value="1"/>
</dbReference>
<dbReference type="GO" id="GO:0004674">
    <property type="term" value="F:protein serine/threonine kinase activity"/>
    <property type="evidence" value="ECO:0007669"/>
    <property type="project" value="TreeGrafter"/>
</dbReference>
<dbReference type="KEGG" id="aalt:CC77DRAFT_1056832"/>
<dbReference type="STRING" id="5599.A0A177DZC2"/>
<feature type="domain" description="Protein kinase" evidence="2">
    <location>
        <begin position="214"/>
        <end position="603"/>
    </location>
</feature>
<name>A0A177DZC2_ALTAL</name>
<gene>
    <name evidence="3" type="ORF">CC77DRAFT_1056832</name>
</gene>
<dbReference type="Pfam" id="PF07714">
    <property type="entry name" value="PK_Tyr_Ser-Thr"/>
    <property type="match status" value="1"/>
</dbReference>
<dbReference type="InterPro" id="IPR008271">
    <property type="entry name" value="Ser/Thr_kinase_AS"/>
</dbReference>
<feature type="compositionally biased region" description="Polar residues" evidence="1">
    <location>
        <begin position="659"/>
        <end position="668"/>
    </location>
</feature>
<dbReference type="EMBL" id="KV441470">
    <property type="protein sequence ID" value="OAG25017.1"/>
    <property type="molecule type" value="Genomic_DNA"/>
</dbReference>
<dbReference type="InterPro" id="IPR051681">
    <property type="entry name" value="Ser/Thr_Kinases-Pseudokinases"/>
</dbReference>
<sequence>MGQCFSSLHSKHGIPNEEEALGSALPNREHLDDSRKAKPESIKARDRDQFDADDKISTTLQANRHSFDIGKIKYELFEELKSNEVGEEGKPIILPDEVKRLWARTYYRRVYTSQVWYDLAWDRNDFMEQFVRIMSVLIRIDFCRWDQFHTIFISRSDRRDEHLPFDLEELKEEDFLGGVTGSNFHAAQFAFCPSQIPQQEDEFRLHSEKRLPWVDNPKRIGQGAFGKVEKRTVAKGFLQYQDYTVNSRAKAVAVKTLSGVHARQDEFKNLKELRECLSDHKRIMVNIVTMVEQSSEGDIYHIVYELAAYDLNVFLTNMPRSLREKRHATAGPERTDSANMWPGDLISESVNLADALDYLHNRLFAESHVSLSHNDIKPENILVVYPETTNRQDRFPVGQWKLADFGLSVVKLKRPYASHSKHLSVDNAALSPSNPQKTHRTDRPPSVSNAMPTRDPGQYTAPEWDQTTPKPVDCRRADVWSFGCVLSEIVTYAVKLDCQLVEKFRDSLGKSEQPGQREPQDHRFYDHESKDVKPQFLNHLTKLPSEAHGDKRIPENNHWIGSCVDLIKEVVVQDPISRLSATKIRARLSEIDLSMRDQKRIWLSHDLQPLDTSMLDTGIAVSGSTSAISQSPTEYGDSDHPRDDLVTRVPSICVHHSDNSMPEITQSRHSVDDERRRATAPR</sequence>
<evidence type="ECO:0000259" key="2">
    <source>
        <dbReference type="PROSITE" id="PS50011"/>
    </source>
</evidence>
<dbReference type="SUPFAM" id="SSF56112">
    <property type="entry name" value="Protein kinase-like (PK-like)"/>
    <property type="match status" value="1"/>
</dbReference>
<dbReference type="PROSITE" id="PS00108">
    <property type="entry name" value="PROTEIN_KINASE_ST"/>
    <property type="match status" value="1"/>
</dbReference>
<dbReference type="Gene3D" id="3.30.200.20">
    <property type="entry name" value="Phosphorylase Kinase, domain 1"/>
    <property type="match status" value="1"/>
</dbReference>
<evidence type="ECO:0000313" key="4">
    <source>
        <dbReference type="Proteomes" id="UP000077248"/>
    </source>
</evidence>
<keyword evidence="3" id="KW-0418">Kinase</keyword>
<evidence type="ECO:0000313" key="3">
    <source>
        <dbReference type="EMBL" id="OAG25017.1"/>
    </source>
</evidence>
<feature type="compositionally biased region" description="Polar residues" evidence="1">
    <location>
        <begin position="624"/>
        <end position="633"/>
    </location>
</feature>
<feature type="compositionally biased region" description="Basic and acidic residues" evidence="1">
    <location>
        <begin position="27"/>
        <end position="48"/>
    </location>
</feature>
<organism evidence="3 4">
    <name type="scientific">Alternaria alternata</name>
    <name type="common">Alternaria rot fungus</name>
    <name type="synonym">Torula alternata</name>
    <dbReference type="NCBI Taxonomy" id="5599"/>
    <lineage>
        <taxon>Eukaryota</taxon>
        <taxon>Fungi</taxon>
        <taxon>Dikarya</taxon>
        <taxon>Ascomycota</taxon>
        <taxon>Pezizomycotina</taxon>
        <taxon>Dothideomycetes</taxon>
        <taxon>Pleosporomycetidae</taxon>
        <taxon>Pleosporales</taxon>
        <taxon>Pleosporineae</taxon>
        <taxon>Pleosporaceae</taxon>
        <taxon>Alternaria</taxon>
        <taxon>Alternaria sect. Alternaria</taxon>
        <taxon>Alternaria alternata complex</taxon>
    </lineage>
</organism>
<feature type="region of interest" description="Disordered" evidence="1">
    <location>
        <begin position="624"/>
        <end position="682"/>
    </location>
</feature>
<proteinExistence type="predicted"/>
<dbReference type="SMART" id="SM00220">
    <property type="entry name" value="S_TKc"/>
    <property type="match status" value="1"/>
</dbReference>
<feature type="region of interest" description="Disordered" evidence="1">
    <location>
        <begin position="423"/>
        <end position="468"/>
    </location>
</feature>
<dbReference type="RefSeq" id="XP_018390438.1">
    <property type="nucleotide sequence ID" value="XM_018527943.1"/>
</dbReference>
<dbReference type="InterPro" id="IPR000719">
    <property type="entry name" value="Prot_kinase_dom"/>
</dbReference>
<reference evidence="3 4" key="1">
    <citation type="submission" date="2016-05" db="EMBL/GenBank/DDBJ databases">
        <title>Comparative analysis of secretome profiles of manganese(II)-oxidizing ascomycete fungi.</title>
        <authorList>
            <consortium name="DOE Joint Genome Institute"/>
            <person name="Zeiner C.A."/>
            <person name="Purvine S.O."/>
            <person name="Zink E.M."/>
            <person name="Wu S."/>
            <person name="Pasa-Tolic L."/>
            <person name="Chaput D.L."/>
            <person name="Haridas S."/>
            <person name="Grigoriev I.V."/>
            <person name="Santelli C.M."/>
            <person name="Hansel C.M."/>
        </authorList>
    </citation>
    <scope>NUCLEOTIDE SEQUENCE [LARGE SCALE GENOMIC DNA]</scope>
    <source>
        <strain evidence="3 4">SRC1lrK2f</strain>
    </source>
</reference>
<dbReference type="GO" id="GO:0005524">
    <property type="term" value="F:ATP binding"/>
    <property type="evidence" value="ECO:0007669"/>
    <property type="project" value="InterPro"/>
</dbReference>
<feature type="region of interest" description="Disordered" evidence="1">
    <location>
        <begin position="1"/>
        <end position="48"/>
    </location>
</feature>
<dbReference type="OMA" id="GEHIMCA"/>
<dbReference type="Proteomes" id="UP000077248">
    <property type="component" value="Unassembled WGS sequence"/>
</dbReference>
<keyword evidence="4" id="KW-1185">Reference proteome</keyword>
<dbReference type="Gene3D" id="1.10.510.10">
    <property type="entry name" value="Transferase(Phosphotransferase) domain 1"/>
    <property type="match status" value="1"/>
</dbReference>
<accession>A0A177DZC2</accession>
<protein>
    <submittedName>
        <fullName evidence="3">Kinase-like protein</fullName>
    </submittedName>
</protein>
<dbReference type="InterPro" id="IPR001245">
    <property type="entry name" value="Ser-Thr/Tyr_kinase_cat_dom"/>
</dbReference>
<dbReference type="GeneID" id="29113537"/>
<dbReference type="PANTHER" id="PTHR44329">
    <property type="entry name" value="SERINE/THREONINE-PROTEIN KINASE TNNI3K-RELATED"/>
    <property type="match status" value="1"/>
</dbReference>
<feature type="compositionally biased region" description="Basic and acidic residues" evidence="1">
    <location>
        <begin position="669"/>
        <end position="682"/>
    </location>
</feature>
<dbReference type="InterPro" id="IPR011009">
    <property type="entry name" value="Kinase-like_dom_sf"/>
</dbReference>
<evidence type="ECO:0000256" key="1">
    <source>
        <dbReference type="SAM" id="MobiDB-lite"/>
    </source>
</evidence>